<keyword evidence="1" id="KW-0812">Transmembrane</keyword>
<name>A0ABM7R966_9BACT</name>
<dbReference type="RefSeq" id="WP_338687464.1">
    <property type="nucleotide sequence ID" value="NZ_AP024702.1"/>
</dbReference>
<protein>
    <recommendedName>
        <fullName evidence="2">Flavinylation-associated cytochrome domain-containing protein</fullName>
    </recommendedName>
</protein>
<evidence type="ECO:0000259" key="2">
    <source>
        <dbReference type="Pfam" id="PF14358"/>
    </source>
</evidence>
<gene>
    <name evidence="3" type="ORF">HAHE_00160</name>
</gene>
<feature type="domain" description="Flavinylation-associated cytochrome" evidence="2">
    <location>
        <begin position="4"/>
        <end position="52"/>
    </location>
</feature>
<reference evidence="3 4" key="1">
    <citation type="submission" date="2021-06" db="EMBL/GenBank/DDBJ databases">
        <title>Complete genome of Haloferula helveola possessing various polysaccharide degrading enzymes.</title>
        <authorList>
            <person name="Takami H."/>
            <person name="Huang C."/>
            <person name="Hamasaki K."/>
        </authorList>
    </citation>
    <scope>NUCLEOTIDE SEQUENCE [LARGE SCALE GENOMIC DNA]</scope>
    <source>
        <strain evidence="3 4">CN-1</strain>
    </source>
</reference>
<keyword evidence="1" id="KW-0472">Membrane</keyword>
<proteinExistence type="predicted"/>
<feature type="transmembrane region" description="Helical" evidence="1">
    <location>
        <begin position="33"/>
        <end position="52"/>
    </location>
</feature>
<evidence type="ECO:0000313" key="4">
    <source>
        <dbReference type="Proteomes" id="UP001374893"/>
    </source>
</evidence>
<dbReference type="Pfam" id="PF14358">
    <property type="entry name" value="DUF4405"/>
    <property type="match status" value="1"/>
</dbReference>
<dbReference type="InterPro" id="IPR025517">
    <property type="entry name" value="DUF4405"/>
</dbReference>
<dbReference type="EMBL" id="AP024702">
    <property type="protein sequence ID" value="BCX46108.1"/>
    <property type="molecule type" value="Genomic_DNA"/>
</dbReference>
<dbReference type="Proteomes" id="UP001374893">
    <property type="component" value="Chromosome"/>
</dbReference>
<sequence length="325" mass="35382">MRHWVNFGLLFSFLTLMVSGVMAFTRPFSIATTRVHVFFGFLTIVLVVLHLVSRTRYFSGKLKGKQSSRGMVALVAASACGLAALAVGGVWPSKQVIDAGYEARHRAEIVRSSPMAGFLETEDTERFVAREPAEPGSAAVSLLVRFRDGLEQAPAVAVWAETTTGTMIETLYLDESLAYGEEVEWQGVKTRRHRVLPIWRHRYTMVSGIDPNGEVDAFTGSTPSHSFSLDKYLKLAEGEEMVICVEVNAAGDSNEAFPNSEVGQPSLLYTAYLKPEEGAAYALLELTAHGGEAEKGGTLAYDFEGIDSAKRLVDLLLVKVAPAAE</sequence>
<keyword evidence="1" id="KW-1133">Transmembrane helix</keyword>
<feature type="transmembrane region" description="Helical" evidence="1">
    <location>
        <begin position="72"/>
        <end position="91"/>
    </location>
</feature>
<keyword evidence="4" id="KW-1185">Reference proteome</keyword>
<organism evidence="3 4">
    <name type="scientific">Haloferula helveola</name>
    <dbReference type="NCBI Taxonomy" id="490095"/>
    <lineage>
        <taxon>Bacteria</taxon>
        <taxon>Pseudomonadati</taxon>
        <taxon>Verrucomicrobiota</taxon>
        <taxon>Verrucomicrobiia</taxon>
        <taxon>Verrucomicrobiales</taxon>
        <taxon>Verrucomicrobiaceae</taxon>
        <taxon>Haloferula</taxon>
    </lineage>
</organism>
<accession>A0ABM7R966</accession>
<evidence type="ECO:0000256" key="1">
    <source>
        <dbReference type="SAM" id="Phobius"/>
    </source>
</evidence>
<evidence type="ECO:0000313" key="3">
    <source>
        <dbReference type="EMBL" id="BCX46108.1"/>
    </source>
</evidence>